<dbReference type="PANTHER" id="PTHR43646">
    <property type="entry name" value="GLYCOSYLTRANSFERASE"/>
    <property type="match status" value="1"/>
</dbReference>
<protein>
    <submittedName>
        <fullName evidence="8">Glycosyltransferase like family 2</fullName>
    </submittedName>
</protein>
<dbReference type="AlphaFoldDB" id="A0A1I3LLF9"/>
<reference evidence="8 9" key="1">
    <citation type="submission" date="2016-10" db="EMBL/GenBank/DDBJ databases">
        <authorList>
            <person name="de Groot N.N."/>
        </authorList>
    </citation>
    <scope>NUCLEOTIDE SEQUENCE [LARGE SCALE GENOMIC DNA]</scope>
    <source>
        <strain evidence="8 9">CGMCC 1.11030</strain>
    </source>
</reference>
<dbReference type="STRING" id="1114924.SAMN05216258_11086"/>
<feature type="region of interest" description="Disordered" evidence="6">
    <location>
        <begin position="346"/>
        <end position="365"/>
    </location>
</feature>
<dbReference type="InterPro" id="IPR001173">
    <property type="entry name" value="Glyco_trans_2-like"/>
</dbReference>
<keyword evidence="5" id="KW-0472">Membrane</keyword>
<dbReference type="Proteomes" id="UP000199377">
    <property type="component" value="Unassembled WGS sequence"/>
</dbReference>
<dbReference type="GO" id="GO:0016757">
    <property type="term" value="F:glycosyltransferase activity"/>
    <property type="evidence" value="ECO:0007669"/>
    <property type="project" value="UniProtKB-KW"/>
</dbReference>
<accession>A0A1I3LLF9</accession>
<dbReference type="GO" id="GO:0005886">
    <property type="term" value="C:plasma membrane"/>
    <property type="evidence" value="ECO:0007669"/>
    <property type="project" value="UniProtKB-SubCell"/>
</dbReference>
<keyword evidence="2" id="KW-1003">Cell membrane</keyword>
<keyword evidence="3" id="KW-0328">Glycosyltransferase</keyword>
<name>A0A1I3LLF9_9RHOB</name>
<evidence type="ECO:0000256" key="1">
    <source>
        <dbReference type="ARBA" id="ARBA00004236"/>
    </source>
</evidence>
<keyword evidence="4 8" id="KW-0808">Transferase</keyword>
<dbReference type="SUPFAM" id="SSF53448">
    <property type="entry name" value="Nucleotide-diphospho-sugar transferases"/>
    <property type="match status" value="1"/>
</dbReference>
<gene>
    <name evidence="8" type="ORF">SAMN05216258_11086</name>
</gene>
<evidence type="ECO:0000313" key="9">
    <source>
        <dbReference type="Proteomes" id="UP000199377"/>
    </source>
</evidence>
<dbReference type="EMBL" id="FOQH01000010">
    <property type="protein sequence ID" value="SFI85543.1"/>
    <property type="molecule type" value="Genomic_DNA"/>
</dbReference>
<dbReference type="RefSeq" id="WP_092863238.1">
    <property type="nucleotide sequence ID" value="NZ_FOQH01000010.1"/>
</dbReference>
<dbReference type="InterPro" id="IPR029044">
    <property type="entry name" value="Nucleotide-diphossugar_trans"/>
</dbReference>
<evidence type="ECO:0000259" key="7">
    <source>
        <dbReference type="Pfam" id="PF00535"/>
    </source>
</evidence>
<dbReference type="OrthoDB" id="8416156at2"/>
<dbReference type="Gene3D" id="3.90.550.10">
    <property type="entry name" value="Spore Coat Polysaccharide Biosynthesis Protein SpsA, Chain A"/>
    <property type="match status" value="1"/>
</dbReference>
<keyword evidence="9" id="KW-1185">Reference proteome</keyword>
<evidence type="ECO:0000256" key="2">
    <source>
        <dbReference type="ARBA" id="ARBA00022475"/>
    </source>
</evidence>
<evidence type="ECO:0000313" key="8">
    <source>
        <dbReference type="EMBL" id="SFI85543.1"/>
    </source>
</evidence>
<feature type="region of interest" description="Disordered" evidence="6">
    <location>
        <begin position="294"/>
        <end position="313"/>
    </location>
</feature>
<sequence length="365" mass="38291">MSPRAPRPEPSPRPRPPAGTICLPSAAALAAAEAAVIVPACDEAELIGRCLAALGPQLDRAALVLVVNNTTDATAETALAFAREAALPLALAERRFPRGGVGAARRFGFALAARLCPQAEVLATTDADGAAAPDWLARMRAALAGADAVMGRIETFPEEARRLPPAYRRRQRREARYLGLSLAFEALMDPEGRAGGIDLAGGANLGFRAEAYRRAGGFRRLVSNEDRDLVARCRAAGLRVARADDAVVRASLRAQGRAPAGMAAGVAARLAGQDLVDSALHPLDVMLARHLRPGRPRAAPEAKPQTGAEAPASPLDDLAALEDCVARLKACATARERRILARRLLARRAARPPAARPGMDVSSPA</sequence>
<organism evidence="8 9">
    <name type="scientific">Albimonas pacifica</name>
    <dbReference type="NCBI Taxonomy" id="1114924"/>
    <lineage>
        <taxon>Bacteria</taxon>
        <taxon>Pseudomonadati</taxon>
        <taxon>Pseudomonadota</taxon>
        <taxon>Alphaproteobacteria</taxon>
        <taxon>Rhodobacterales</taxon>
        <taxon>Paracoccaceae</taxon>
        <taxon>Albimonas</taxon>
    </lineage>
</organism>
<evidence type="ECO:0000256" key="4">
    <source>
        <dbReference type="ARBA" id="ARBA00022679"/>
    </source>
</evidence>
<evidence type="ECO:0000256" key="3">
    <source>
        <dbReference type="ARBA" id="ARBA00022676"/>
    </source>
</evidence>
<dbReference type="Pfam" id="PF00535">
    <property type="entry name" value="Glycos_transf_2"/>
    <property type="match status" value="1"/>
</dbReference>
<evidence type="ECO:0000256" key="6">
    <source>
        <dbReference type="SAM" id="MobiDB-lite"/>
    </source>
</evidence>
<evidence type="ECO:0000256" key="5">
    <source>
        <dbReference type="ARBA" id="ARBA00023136"/>
    </source>
</evidence>
<proteinExistence type="predicted"/>
<comment type="subcellular location">
    <subcellularLocation>
        <location evidence="1">Cell membrane</location>
    </subcellularLocation>
</comment>
<dbReference type="PANTHER" id="PTHR43646:SF2">
    <property type="entry name" value="GLYCOSYLTRANSFERASE 2-LIKE DOMAIN-CONTAINING PROTEIN"/>
    <property type="match status" value="1"/>
</dbReference>
<feature type="domain" description="Glycosyltransferase 2-like" evidence="7">
    <location>
        <begin position="36"/>
        <end position="177"/>
    </location>
</feature>